<proteinExistence type="predicted"/>
<dbReference type="PANTHER" id="PTHR11079">
    <property type="entry name" value="CYTOSINE DEAMINASE FAMILY MEMBER"/>
    <property type="match status" value="1"/>
</dbReference>
<dbReference type="PROSITE" id="PS51747">
    <property type="entry name" value="CYT_DCMP_DEAMINASES_2"/>
    <property type="match status" value="1"/>
</dbReference>
<protein>
    <submittedName>
        <fullName evidence="2">Cytidine and deoxycytidylate deaminase zinc-binding region</fullName>
    </submittedName>
</protein>
<dbReference type="InterPro" id="IPR016193">
    <property type="entry name" value="Cytidine_deaminase-like"/>
</dbReference>
<evidence type="ECO:0000259" key="1">
    <source>
        <dbReference type="PROSITE" id="PS51747"/>
    </source>
</evidence>
<dbReference type="GO" id="GO:0006152">
    <property type="term" value="P:purine nucleoside catabolic process"/>
    <property type="evidence" value="ECO:0007669"/>
    <property type="project" value="TreeGrafter"/>
</dbReference>
<dbReference type="SUPFAM" id="SSF53927">
    <property type="entry name" value="Cytidine deaminase-like"/>
    <property type="match status" value="1"/>
</dbReference>
<dbReference type="Proteomes" id="UP000199118">
    <property type="component" value="Unassembled WGS sequence"/>
</dbReference>
<accession>A0A1H3DIC8</accession>
<dbReference type="InterPro" id="IPR002125">
    <property type="entry name" value="CMP_dCMP_dom"/>
</dbReference>
<dbReference type="OrthoDB" id="7768233at2"/>
<dbReference type="Gene3D" id="3.40.140.10">
    <property type="entry name" value="Cytidine Deaminase, domain 2"/>
    <property type="match status" value="1"/>
</dbReference>
<gene>
    <name evidence="2" type="ORF">SAMN05444336_10828</name>
</gene>
<dbReference type="EMBL" id="FNMZ01000008">
    <property type="protein sequence ID" value="SDX66165.1"/>
    <property type="molecule type" value="Genomic_DNA"/>
</dbReference>
<evidence type="ECO:0000313" key="2">
    <source>
        <dbReference type="EMBL" id="SDX66165.1"/>
    </source>
</evidence>
<dbReference type="CDD" id="cd01285">
    <property type="entry name" value="nucleoside_deaminase"/>
    <property type="match status" value="1"/>
</dbReference>
<dbReference type="Pfam" id="PF00383">
    <property type="entry name" value="dCMP_cyt_deam_1"/>
    <property type="match status" value="1"/>
</dbReference>
<organism evidence="2 3">
    <name type="scientific">Albimonas donghaensis</name>
    <dbReference type="NCBI Taxonomy" id="356660"/>
    <lineage>
        <taxon>Bacteria</taxon>
        <taxon>Pseudomonadati</taxon>
        <taxon>Pseudomonadota</taxon>
        <taxon>Alphaproteobacteria</taxon>
        <taxon>Rhodobacterales</taxon>
        <taxon>Paracoccaceae</taxon>
        <taxon>Albimonas</taxon>
    </lineage>
</organism>
<dbReference type="AlphaFoldDB" id="A0A1H3DIC8"/>
<reference evidence="2 3" key="1">
    <citation type="submission" date="2016-10" db="EMBL/GenBank/DDBJ databases">
        <authorList>
            <person name="de Groot N.N."/>
        </authorList>
    </citation>
    <scope>NUCLEOTIDE SEQUENCE [LARGE SCALE GENOMIC DNA]</scope>
    <source>
        <strain evidence="2 3">DSM 17890</strain>
    </source>
</reference>
<sequence length="173" mass="17760">MTDATPDAAPKTEADWIAEAVALSATALDRPGTEPFGALVVRDGEVVGRGLNHSRANMDPTSHGETEAIRDACRNLGRLDLSDCALYSSCEPCPLCVAAAGIAGIERIGFALGLGEANAVLSAIPPSIRPTKNAAKLRAMAGRPAGEGPGGFQSPVTGALDILERWAAERAKG</sequence>
<dbReference type="PANTHER" id="PTHR11079:SF161">
    <property type="entry name" value="CMP_DCMP-TYPE DEAMINASE DOMAIN-CONTAINING PROTEIN"/>
    <property type="match status" value="1"/>
</dbReference>
<dbReference type="RefSeq" id="WP_092684081.1">
    <property type="nucleotide sequence ID" value="NZ_FNMZ01000008.1"/>
</dbReference>
<name>A0A1H3DIC8_9RHOB</name>
<feature type="domain" description="CMP/dCMP-type deaminase" evidence="1">
    <location>
        <begin position="11"/>
        <end position="121"/>
    </location>
</feature>
<dbReference type="GO" id="GO:0047974">
    <property type="term" value="F:guanosine deaminase activity"/>
    <property type="evidence" value="ECO:0007669"/>
    <property type="project" value="TreeGrafter"/>
</dbReference>
<evidence type="ECO:0000313" key="3">
    <source>
        <dbReference type="Proteomes" id="UP000199118"/>
    </source>
</evidence>
<dbReference type="STRING" id="356660.SAMN05444336_10828"/>
<keyword evidence="3" id="KW-1185">Reference proteome</keyword>